<keyword evidence="1" id="KW-0813">Transport</keyword>
<keyword evidence="3 5" id="KW-0067">ATP-binding</keyword>
<dbReference type="InterPro" id="IPR015856">
    <property type="entry name" value="ABC_transpr_CbiO/EcfA_su"/>
</dbReference>
<protein>
    <submittedName>
        <fullName evidence="5">Energy-coupling factor ABC transporter ATP-binding protein</fullName>
    </submittedName>
</protein>
<evidence type="ECO:0000313" key="6">
    <source>
        <dbReference type="Proteomes" id="UP000250918"/>
    </source>
</evidence>
<dbReference type="PANTHER" id="PTHR43553">
    <property type="entry name" value="HEAVY METAL TRANSPORTER"/>
    <property type="match status" value="1"/>
</dbReference>
<feature type="domain" description="ABC transporter" evidence="4">
    <location>
        <begin position="2"/>
        <end position="234"/>
    </location>
</feature>
<reference evidence="5 6" key="1">
    <citation type="journal article" date="2018" name="ISME J.">
        <title>A methanotrophic archaeon couples anaerobic oxidation of methane to Fe(III) reduction.</title>
        <authorList>
            <person name="Cai C."/>
            <person name="Leu A.O."/>
            <person name="Xie G.J."/>
            <person name="Guo J."/>
            <person name="Feng Y."/>
            <person name="Zhao J.X."/>
            <person name="Tyson G.W."/>
            <person name="Yuan Z."/>
            <person name="Hu S."/>
        </authorList>
    </citation>
    <scope>NUCLEOTIDE SEQUENCE [LARGE SCALE GENOMIC DNA]</scope>
    <source>
        <strain evidence="5">FeB_12</strain>
    </source>
</reference>
<dbReference type="GO" id="GO:0043190">
    <property type="term" value="C:ATP-binding cassette (ABC) transporter complex"/>
    <property type="evidence" value="ECO:0007669"/>
    <property type="project" value="TreeGrafter"/>
</dbReference>
<dbReference type="GO" id="GO:0042626">
    <property type="term" value="F:ATPase-coupled transmembrane transporter activity"/>
    <property type="evidence" value="ECO:0007669"/>
    <property type="project" value="TreeGrafter"/>
</dbReference>
<keyword evidence="2" id="KW-0547">Nucleotide-binding</keyword>
<evidence type="ECO:0000256" key="1">
    <source>
        <dbReference type="ARBA" id="ARBA00022448"/>
    </source>
</evidence>
<dbReference type="GO" id="GO:0005524">
    <property type="term" value="F:ATP binding"/>
    <property type="evidence" value="ECO:0007669"/>
    <property type="project" value="UniProtKB-KW"/>
</dbReference>
<dbReference type="AlphaFoldDB" id="A0A855WZZ0"/>
<dbReference type="PROSITE" id="PS50893">
    <property type="entry name" value="ABC_TRANSPORTER_2"/>
    <property type="match status" value="1"/>
</dbReference>
<dbReference type="InterPro" id="IPR027417">
    <property type="entry name" value="P-loop_NTPase"/>
</dbReference>
<sequence length="235" mass="25366">MITLDRISYAYPGHPPVLNNLSLAIKSGESICIMGANGCGKSTLARIIAGLTAPQSGNVHIEVGNLSAPANTGRATRPVGILFQNPDNQMVAVTVDKEVAFALENTAVPMSRMESIVIETLDAFGISHLRHRLTTELSGGEKQRVALAAVMVSRPPIIVLDEPDSYLDEAGKRLLTDALARMHASDRDLTEIRITQYPYVAKQYKRLVVMFEGGIVADGDPNRILADEKSCEQVG</sequence>
<gene>
    <name evidence="5" type="ORF">C3F09_10250</name>
</gene>
<evidence type="ECO:0000256" key="3">
    <source>
        <dbReference type="ARBA" id="ARBA00022840"/>
    </source>
</evidence>
<dbReference type="SMART" id="SM00382">
    <property type="entry name" value="AAA"/>
    <property type="match status" value="1"/>
</dbReference>
<dbReference type="Pfam" id="PF00005">
    <property type="entry name" value="ABC_tran"/>
    <property type="match status" value="1"/>
</dbReference>
<evidence type="ECO:0000313" key="5">
    <source>
        <dbReference type="EMBL" id="PWB69678.1"/>
    </source>
</evidence>
<accession>A0A855WZZ0</accession>
<feature type="non-terminal residue" evidence="5">
    <location>
        <position position="235"/>
    </location>
</feature>
<dbReference type="InterPro" id="IPR003439">
    <property type="entry name" value="ABC_transporter-like_ATP-bd"/>
</dbReference>
<comment type="caution">
    <text evidence="5">The sequence shown here is derived from an EMBL/GenBank/DDBJ whole genome shotgun (WGS) entry which is preliminary data.</text>
</comment>
<dbReference type="InterPro" id="IPR017871">
    <property type="entry name" value="ABC_transporter-like_CS"/>
</dbReference>
<dbReference type="PROSITE" id="PS00211">
    <property type="entry name" value="ABC_TRANSPORTER_1"/>
    <property type="match status" value="1"/>
</dbReference>
<dbReference type="CDD" id="cd03225">
    <property type="entry name" value="ABC_cobalt_CbiO_domain1"/>
    <property type="match status" value="1"/>
</dbReference>
<dbReference type="Proteomes" id="UP000250918">
    <property type="component" value="Unassembled WGS sequence"/>
</dbReference>
<name>A0A855WZZ0_9BACT</name>
<dbReference type="EMBL" id="PQAP01000167">
    <property type="protein sequence ID" value="PWB69678.1"/>
    <property type="molecule type" value="Genomic_DNA"/>
</dbReference>
<evidence type="ECO:0000256" key="2">
    <source>
        <dbReference type="ARBA" id="ARBA00022741"/>
    </source>
</evidence>
<dbReference type="InterPro" id="IPR050095">
    <property type="entry name" value="ECF_ABC_transporter_ATP-bd"/>
</dbReference>
<evidence type="ECO:0000259" key="4">
    <source>
        <dbReference type="PROSITE" id="PS50893"/>
    </source>
</evidence>
<dbReference type="SUPFAM" id="SSF52540">
    <property type="entry name" value="P-loop containing nucleoside triphosphate hydrolases"/>
    <property type="match status" value="1"/>
</dbReference>
<organism evidence="5 6">
    <name type="scientific">candidate division GN15 bacterium</name>
    <dbReference type="NCBI Taxonomy" id="2072418"/>
    <lineage>
        <taxon>Bacteria</taxon>
        <taxon>candidate division GN15</taxon>
    </lineage>
</organism>
<dbReference type="Gene3D" id="3.40.50.300">
    <property type="entry name" value="P-loop containing nucleotide triphosphate hydrolases"/>
    <property type="match status" value="1"/>
</dbReference>
<dbReference type="InterPro" id="IPR003593">
    <property type="entry name" value="AAA+_ATPase"/>
</dbReference>
<dbReference type="GO" id="GO:0016887">
    <property type="term" value="F:ATP hydrolysis activity"/>
    <property type="evidence" value="ECO:0007669"/>
    <property type="project" value="InterPro"/>
</dbReference>
<proteinExistence type="predicted"/>